<name>A0A8J3M3D3_9MICO</name>
<evidence type="ECO:0000259" key="2">
    <source>
        <dbReference type="Pfam" id="PF01370"/>
    </source>
</evidence>
<dbReference type="EMBL" id="BNAI01000001">
    <property type="protein sequence ID" value="GHF11361.1"/>
    <property type="molecule type" value="Genomic_DNA"/>
</dbReference>
<evidence type="ECO:0000256" key="1">
    <source>
        <dbReference type="ARBA" id="ARBA00009353"/>
    </source>
</evidence>
<dbReference type="InterPro" id="IPR001509">
    <property type="entry name" value="Epimerase_deHydtase"/>
</dbReference>
<comment type="similarity">
    <text evidence="1">Belongs to the NAD(P)-dependent epimerase/dehydratase family. SDR39U1 subfamily.</text>
</comment>
<dbReference type="RefSeq" id="WP_191282330.1">
    <property type="nucleotide sequence ID" value="NZ_BNAI01000001.1"/>
</dbReference>
<dbReference type="SUPFAM" id="SSF51735">
    <property type="entry name" value="NAD(P)-binding Rossmann-fold domains"/>
    <property type="match status" value="1"/>
</dbReference>
<evidence type="ECO:0000313" key="5">
    <source>
        <dbReference type="Proteomes" id="UP000617531"/>
    </source>
</evidence>
<accession>A0A8J3M3D3</accession>
<dbReference type="Pfam" id="PF01370">
    <property type="entry name" value="Epimerase"/>
    <property type="match status" value="1"/>
</dbReference>
<dbReference type="PANTHER" id="PTHR11092:SF0">
    <property type="entry name" value="EPIMERASE FAMILY PROTEIN SDR39U1"/>
    <property type="match status" value="1"/>
</dbReference>
<reference evidence="4" key="1">
    <citation type="journal article" date="2014" name="Int. J. Syst. Evol. Microbiol.">
        <title>Complete genome sequence of Corynebacterium casei LMG S-19264T (=DSM 44701T), isolated from a smear-ripened cheese.</title>
        <authorList>
            <consortium name="US DOE Joint Genome Institute (JGI-PGF)"/>
            <person name="Walter F."/>
            <person name="Albersmeier A."/>
            <person name="Kalinowski J."/>
            <person name="Ruckert C."/>
        </authorList>
    </citation>
    <scope>NUCLEOTIDE SEQUENCE</scope>
    <source>
        <strain evidence="4">CGMCC 1.16548</strain>
    </source>
</reference>
<evidence type="ECO:0000259" key="3">
    <source>
        <dbReference type="Pfam" id="PF08338"/>
    </source>
</evidence>
<dbReference type="PANTHER" id="PTHR11092">
    <property type="entry name" value="SUGAR NUCLEOTIDE EPIMERASE RELATED"/>
    <property type="match status" value="1"/>
</dbReference>
<dbReference type="NCBIfam" id="TIGR01777">
    <property type="entry name" value="yfcH"/>
    <property type="match status" value="1"/>
</dbReference>
<dbReference type="AlphaFoldDB" id="A0A8J3M3D3"/>
<dbReference type="InterPro" id="IPR036291">
    <property type="entry name" value="NAD(P)-bd_dom_sf"/>
</dbReference>
<gene>
    <name evidence="4" type="ORF">GCM10011600_10740</name>
</gene>
<protein>
    <submittedName>
        <fullName evidence="4">Epimerase</fullName>
    </submittedName>
</protein>
<dbReference type="InterPro" id="IPR010099">
    <property type="entry name" value="SDR39U1"/>
</dbReference>
<organism evidence="4 5">
    <name type="scientific">Pseudolysinimonas yzui</name>
    <dbReference type="NCBI Taxonomy" id="2708254"/>
    <lineage>
        <taxon>Bacteria</taxon>
        <taxon>Bacillati</taxon>
        <taxon>Actinomycetota</taxon>
        <taxon>Actinomycetes</taxon>
        <taxon>Micrococcales</taxon>
        <taxon>Microbacteriaceae</taxon>
        <taxon>Pseudolysinimonas</taxon>
    </lineage>
</organism>
<dbReference type="Pfam" id="PF08338">
    <property type="entry name" value="DUF1731"/>
    <property type="match status" value="1"/>
</dbReference>
<comment type="caution">
    <text evidence="4">The sequence shown here is derived from an EMBL/GenBank/DDBJ whole genome shotgun (WGS) entry which is preliminary data.</text>
</comment>
<feature type="domain" description="DUF1731" evidence="3">
    <location>
        <begin position="246"/>
        <end position="292"/>
    </location>
</feature>
<evidence type="ECO:0000313" key="4">
    <source>
        <dbReference type="EMBL" id="GHF11361.1"/>
    </source>
</evidence>
<dbReference type="Gene3D" id="3.40.50.720">
    <property type="entry name" value="NAD(P)-binding Rossmann-like Domain"/>
    <property type="match status" value="1"/>
</dbReference>
<feature type="domain" description="NAD-dependent epimerase/dehydratase" evidence="2">
    <location>
        <begin position="4"/>
        <end position="211"/>
    </location>
</feature>
<proteinExistence type="inferred from homology"/>
<dbReference type="InterPro" id="IPR013549">
    <property type="entry name" value="DUF1731"/>
</dbReference>
<sequence>MSRIVIAGASGLIGQPLVRALRAGGHRVTTLVRRAPKSANEVRWDPDAGQLDPAVLTGADAVINLSGASIARIPWTNSYRRELVSSRINATRLLAETMAGMPAPPATFLSGSAIGFYGDRPRVRLDDDSPRGSGFVPDLVLAWEQAAGLAPPQTRVVTLRTSVVVAKSGGLAPVRLLTTFGLGARFGSGRQFWPWISLEDEVRAIVHLLTSTISGPVVLAGPTPATADEITAAYAEALRRPRFLWVPAWAIRLALGDAGEHLLLADVQLQPVRLAADGFEWRHRTVRDAIDAALAG</sequence>
<reference evidence="4" key="2">
    <citation type="submission" date="2020-09" db="EMBL/GenBank/DDBJ databases">
        <authorList>
            <person name="Sun Q."/>
            <person name="Zhou Y."/>
        </authorList>
    </citation>
    <scope>NUCLEOTIDE SEQUENCE</scope>
    <source>
        <strain evidence="4">CGMCC 1.16548</strain>
    </source>
</reference>
<keyword evidence="5" id="KW-1185">Reference proteome</keyword>
<dbReference type="Proteomes" id="UP000617531">
    <property type="component" value="Unassembled WGS sequence"/>
</dbReference>